<keyword evidence="3" id="KW-0378">Hydrolase</keyword>
<dbReference type="SUPFAM" id="SSF55811">
    <property type="entry name" value="Nudix"/>
    <property type="match status" value="1"/>
</dbReference>
<protein>
    <submittedName>
        <fullName evidence="3">Bifunctional NMN adenylyltransferase/nudix hydrolase</fullName>
    </submittedName>
</protein>
<dbReference type="GO" id="GO:0016779">
    <property type="term" value="F:nucleotidyltransferase activity"/>
    <property type="evidence" value="ECO:0007669"/>
    <property type="project" value="UniProtKB-KW"/>
</dbReference>
<dbReference type="EMBL" id="LZZM01000176">
    <property type="protein sequence ID" value="OOM76204.1"/>
    <property type="molecule type" value="Genomic_DNA"/>
</dbReference>
<name>A0A1S8TF12_9CLOT</name>
<evidence type="ECO:0000313" key="4">
    <source>
        <dbReference type="Proteomes" id="UP000190890"/>
    </source>
</evidence>
<dbReference type="SUPFAM" id="SSF46785">
    <property type="entry name" value="Winged helix' DNA-binding domain"/>
    <property type="match status" value="1"/>
</dbReference>
<dbReference type="Proteomes" id="UP000190890">
    <property type="component" value="Unassembled WGS sequence"/>
</dbReference>
<keyword evidence="3" id="KW-0548">Nucleotidyltransferase</keyword>
<dbReference type="Gene3D" id="3.90.79.10">
    <property type="entry name" value="Nucleoside Triphosphate Pyrophosphohydrolase"/>
    <property type="match status" value="1"/>
</dbReference>
<dbReference type="InterPro" id="IPR015797">
    <property type="entry name" value="NUDIX_hydrolase-like_dom_sf"/>
</dbReference>
<dbReference type="PROSITE" id="PS51462">
    <property type="entry name" value="NUDIX"/>
    <property type="match status" value="1"/>
</dbReference>
<dbReference type="CDD" id="cd18873">
    <property type="entry name" value="NUDIX_NadM_like"/>
    <property type="match status" value="1"/>
</dbReference>
<dbReference type="GO" id="GO:0016787">
    <property type="term" value="F:hydrolase activity"/>
    <property type="evidence" value="ECO:0007669"/>
    <property type="project" value="UniProtKB-KW"/>
</dbReference>
<dbReference type="AlphaFoldDB" id="A0A1S8TF12"/>
<organism evidence="3 4">
    <name type="scientific">Clostridium puniceum</name>
    <dbReference type="NCBI Taxonomy" id="29367"/>
    <lineage>
        <taxon>Bacteria</taxon>
        <taxon>Bacillati</taxon>
        <taxon>Bacillota</taxon>
        <taxon>Clostridia</taxon>
        <taxon>Eubacteriales</taxon>
        <taxon>Clostridiaceae</taxon>
        <taxon>Clostridium</taxon>
    </lineage>
</organism>
<keyword evidence="3" id="KW-0808">Transferase</keyword>
<dbReference type="OrthoDB" id="9786141at2"/>
<dbReference type="PANTHER" id="PTHR43736">
    <property type="entry name" value="ADP-RIBOSE PYROPHOSPHATASE"/>
    <property type="match status" value="1"/>
</dbReference>
<dbReference type="STRING" id="29367.CLPUN_28170"/>
<dbReference type="RefSeq" id="WP_077847911.1">
    <property type="nucleotide sequence ID" value="NZ_LZZM01000176.1"/>
</dbReference>
<evidence type="ECO:0000313" key="3">
    <source>
        <dbReference type="EMBL" id="OOM76204.1"/>
    </source>
</evidence>
<dbReference type="InterPro" id="IPR054105">
    <property type="entry name" value="WHD_NrtR"/>
</dbReference>
<dbReference type="Pfam" id="PF21906">
    <property type="entry name" value="WHD_NrtR"/>
    <property type="match status" value="1"/>
</dbReference>
<evidence type="ECO:0000259" key="2">
    <source>
        <dbReference type="PROSITE" id="PS51462"/>
    </source>
</evidence>
<dbReference type="InterPro" id="IPR000086">
    <property type="entry name" value="NUDIX_hydrolase_dom"/>
</dbReference>
<keyword evidence="4" id="KW-1185">Reference proteome</keyword>
<comment type="caution">
    <text evidence="3">The sequence shown here is derived from an EMBL/GenBank/DDBJ whole genome shotgun (WGS) entry which is preliminary data.</text>
</comment>
<dbReference type="Gene3D" id="1.10.10.10">
    <property type="entry name" value="Winged helix-like DNA-binding domain superfamily/Winged helix DNA-binding domain"/>
    <property type="match status" value="1"/>
</dbReference>
<dbReference type="InterPro" id="IPR036390">
    <property type="entry name" value="WH_DNA-bd_sf"/>
</dbReference>
<dbReference type="PANTHER" id="PTHR43736:SF4">
    <property type="entry name" value="SLR1690 PROTEIN"/>
    <property type="match status" value="1"/>
</dbReference>
<dbReference type="Pfam" id="PF00293">
    <property type="entry name" value="NUDIX"/>
    <property type="match status" value="1"/>
</dbReference>
<proteinExistence type="predicted"/>
<dbReference type="InterPro" id="IPR036388">
    <property type="entry name" value="WH-like_DNA-bd_sf"/>
</dbReference>
<reference evidence="3 4" key="1">
    <citation type="submission" date="2016-05" db="EMBL/GenBank/DDBJ databases">
        <title>Microbial solvent formation.</title>
        <authorList>
            <person name="Poehlein A."/>
            <person name="Montoya Solano J.D."/>
            <person name="Flitsch S."/>
            <person name="Krabben P."/>
            <person name="Duerre P."/>
            <person name="Daniel R."/>
        </authorList>
    </citation>
    <scope>NUCLEOTIDE SEQUENCE [LARGE SCALE GENOMIC DNA]</scope>
    <source>
        <strain evidence="3 4">DSM 2619</strain>
    </source>
</reference>
<feature type="domain" description="Nudix hydrolase" evidence="2">
    <location>
        <begin position="29"/>
        <end position="170"/>
    </location>
</feature>
<dbReference type="PIRSF" id="PIRSF019423">
    <property type="entry name" value="NMN_biosyn"/>
    <property type="match status" value="1"/>
</dbReference>
<gene>
    <name evidence="3" type="ORF">CLPUN_28170</name>
</gene>
<feature type="region of interest" description="Disordered" evidence="1">
    <location>
        <begin position="282"/>
        <end position="305"/>
    </location>
</feature>
<sequence>MDELIRNAKGQTEEEFLELYQQEKKSYVAPFVTTDQLIFTVTDDEKSPNGKRLKILLVKRKDHPDIMKWALSGGFINMNEDLDQTAERELAEETSVTGIYMEQLYTWGDVDRDKRHRIVSVSYMALANSTNLEVIAGDDAQDADWFTVDFKIVEERKVYTEKGFNKEKYIKISFTNGTEDAYGIVKVVKIVENSRTKKISWKQIEKENIAFDHSMIIAYGIERLRSKIDYTDIIFNLMEEKFTWSELKEVYETIQGESKYKDTNFRRKFEHMIIETDEKGAVGGAGKKRGNRPPKLIKFNSEWEA</sequence>
<accession>A0A1S8TF12</accession>
<evidence type="ECO:0000256" key="1">
    <source>
        <dbReference type="SAM" id="MobiDB-lite"/>
    </source>
</evidence>
<dbReference type="InterPro" id="IPR011213">
    <property type="entry name" value="NMN_biosyn"/>
</dbReference>